<feature type="chain" id="PRO_5011522823" evidence="5">
    <location>
        <begin position="23"/>
        <end position="392"/>
    </location>
</feature>
<dbReference type="Gene3D" id="3.40.50.2300">
    <property type="match status" value="2"/>
</dbReference>
<evidence type="ECO:0000259" key="6">
    <source>
        <dbReference type="Pfam" id="PF13458"/>
    </source>
</evidence>
<evidence type="ECO:0000256" key="1">
    <source>
        <dbReference type="ARBA" id="ARBA00010062"/>
    </source>
</evidence>
<dbReference type="PANTHER" id="PTHR30483">
    <property type="entry name" value="LEUCINE-SPECIFIC-BINDING PROTEIN"/>
    <property type="match status" value="1"/>
</dbReference>
<dbReference type="InterPro" id="IPR028081">
    <property type="entry name" value="Leu-bd"/>
</dbReference>
<keyword evidence="8" id="KW-1185">Reference proteome</keyword>
<accession>A0A1G5F2L4</accession>
<reference evidence="8" key="1">
    <citation type="submission" date="2016-10" db="EMBL/GenBank/DDBJ databases">
        <authorList>
            <person name="Varghese N."/>
            <person name="Submissions S."/>
        </authorList>
    </citation>
    <scope>NUCLEOTIDE SEQUENCE [LARGE SCALE GENOMIC DNA]</scope>
    <source>
        <strain evidence="8">CGMCC 1.7666</strain>
    </source>
</reference>
<protein>
    <submittedName>
        <fullName evidence="7">Amino acid/amide ABC transporter substrate-binding protein, HAAT family</fullName>
    </submittedName>
</protein>
<dbReference type="EMBL" id="FMVJ01000003">
    <property type="protein sequence ID" value="SCY33140.1"/>
    <property type="molecule type" value="Genomic_DNA"/>
</dbReference>
<evidence type="ECO:0000256" key="2">
    <source>
        <dbReference type="ARBA" id="ARBA00022448"/>
    </source>
</evidence>
<dbReference type="InterPro" id="IPR051010">
    <property type="entry name" value="BCAA_transport"/>
</dbReference>
<dbReference type="AlphaFoldDB" id="A0A1G5F2L4"/>
<dbReference type="RefSeq" id="WP_091131607.1">
    <property type="nucleotide sequence ID" value="NZ_FMVJ01000003.1"/>
</dbReference>
<feature type="signal peptide" evidence="5">
    <location>
        <begin position="1"/>
        <end position="22"/>
    </location>
</feature>
<name>A0A1G5F2L4_9HYPH</name>
<gene>
    <name evidence="7" type="ORF">SAMN02927923_01186</name>
</gene>
<evidence type="ECO:0000313" key="8">
    <source>
        <dbReference type="Proteomes" id="UP000199569"/>
    </source>
</evidence>
<proteinExistence type="inferred from homology"/>
<evidence type="ECO:0000256" key="5">
    <source>
        <dbReference type="SAM" id="SignalP"/>
    </source>
</evidence>
<feature type="domain" description="Leucine-binding protein" evidence="6">
    <location>
        <begin position="26"/>
        <end position="366"/>
    </location>
</feature>
<keyword evidence="4" id="KW-0029">Amino-acid transport</keyword>
<dbReference type="PRINTS" id="PR00337">
    <property type="entry name" value="LEUILEVALBP"/>
</dbReference>
<evidence type="ECO:0000256" key="3">
    <source>
        <dbReference type="ARBA" id="ARBA00022729"/>
    </source>
</evidence>
<organism evidence="7 8">
    <name type="scientific">Microvirga guangxiensis</name>
    <dbReference type="NCBI Taxonomy" id="549386"/>
    <lineage>
        <taxon>Bacteria</taxon>
        <taxon>Pseudomonadati</taxon>
        <taxon>Pseudomonadota</taxon>
        <taxon>Alphaproteobacteria</taxon>
        <taxon>Hyphomicrobiales</taxon>
        <taxon>Methylobacteriaceae</taxon>
        <taxon>Microvirga</taxon>
    </lineage>
</organism>
<dbReference type="InterPro" id="IPR028082">
    <property type="entry name" value="Peripla_BP_I"/>
</dbReference>
<dbReference type="SUPFAM" id="SSF53822">
    <property type="entry name" value="Periplasmic binding protein-like I"/>
    <property type="match status" value="1"/>
</dbReference>
<dbReference type="OrthoDB" id="9783240at2"/>
<dbReference type="GO" id="GO:0006865">
    <property type="term" value="P:amino acid transport"/>
    <property type="evidence" value="ECO:0007669"/>
    <property type="project" value="UniProtKB-KW"/>
</dbReference>
<dbReference type="InterPro" id="IPR000709">
    <property type="entry name" value="Leu_Ile_Val-bd"/>
</dbReference>
<dbReference type="Proteomes" id="UP000199569">
    <property type="component" value="Unassembled WGS sequence"/>
</dbReference>
<keyword evidence="2" id="KW-0813">Transport</keyword>
<evidence type="ECO:0000256" key="4">
    <source>
        <dbReference type="ARBA" id="ARBA00022970"/>
    </source>
</evidence>
<dbReference type="CDD" id="cd19989">
    <property type="entry name" value="PBP1_SBP-like"/>
    <property type="match status" value="1"/>
</dbReference>
<evidence type="ECO:0000313" key="7">
    <source>
        <dbReference type="EMBL" id="SCY33140.1"/>
    </source>
</evidence>
<sequence length="392" mass="41468">MSRYTYPVALLLSITCATGALAQAEPLKIGVPTSQTGPYAALGEQVIRAIEFAAAEANAAGGVDGRKVEVKIGNDEGNPEVGRRAAEKLATEGHKILIGSISSAVGLALSTQLNRWDAIYVSVVNKTPKLTGDSCTPRTFRANHSDDMDIAIVAPWLAESETKKWAIIGADYVWGRGSGAAFKAAATKTGKSITTELYAPLGTADFAPYITQLRDSGAEGLWVALAGSEAINFAKQAKQFGLVDKMTVFGHNFVASSIIKAVGTDAVGFWGNVNYSASIKTPNNEKFVAAWRAKFNADPTEYEGEAYSGMQAIFEAAKKAKSAKASDIAKAFSGLTAETVYGPVTMRAADHQLEMPNYLGRVAEKDGKPVIQVVRSFDSKAATPPPSGECKM</sequence>
<comment type="similarity">
    <text evidence="1">Belongs to the leucine-binding protein family.</text>
</comment>
<keyword evidence="3 5" id="KW-0732">Signal</keyword>
<dbReference type="Pfam" id="PF13458">
    <property type="entry name" value="Peripla_BP_6"/>
    <property type="match status" value="1"/>
</dbReference>
<dbReference type="STRING" id="549386.SAMN02927923_01186"/>
<dbReference type="PANTHER" id="PTHR30483:SF37">
    <property type="entry name" value="ABC TRANSPORTER SUBSTRATE-BINDING PROTEIN"/>
    <property type="match status" value="1"/>
</dbReference>